<dbReference type="HOGENOM" id="CLU_017490_0_0_2"/>
<dbReference type="PIRSF" id="PIRSF005243">
    <property type="entry name" value="ROO"/>
    <property type="match status" value="1"/>
</dbReference>
<dbReference type="SUPFAM" id="SSF56281">
    <property type="entry name" value="Metallo-hydrolase/oxidoreductase"/>
    <property type="match status" value="1"/>
</dbReference>
<dbReference type="InterPro" id="IPR045761">
    <property type="entry name" value="ODP_dom"/>
</dbReference>
<dbReference type="InterPro" id="IPR036866">
    <property type="entry name" value="RibonucZ/Hydroxyglut_hydro"/>
</dbReference>
<evidence type="ECO:0000313" key="2">
    <source>
        <dbReference type="EMBL" id="ABE53234.1"/>
    </source>
</evidence>
<dbReference type="InterPro" id="IPR008254">
    <property type="entry name" value="Flavodoxin/NO_synth"/>
</dbReference>
<dbReference type="PANTHER" id="PTHR43717">
    <property type="entry name" value="ANAEROBIC NITRIC OXIDE REDUCTASE FLAVORUBREDOXIN"/>
    <property type="match status" value="1"/>
</dbReference>
<dbReference type="KEGG" id="mbu:Mbur_2383"/>
<feature type="domain" description="Flavodoxin-like" evidence="1">
    <location>
        <begin position="258"/>
        <end position="396"/>
    </location>
</feature>
<keyword evidence="3" id="KW-1185">Reference proteome</keyword>
<dbReference type="EMBL" id="CP000300">
    <property type="protein sequence ID" value="ABE53234.1"/>
    <property type="molecule type" value="Genomic_DNA"/>
</dbReference>
<dbReference type="RefSeq" id="WP_011500369.1">
    <property type="nucleotide sequence ID" value="NC_007955.1"/>
</dbReference>
<dbReference type="CDD" id="cd07709">
    <property type="entry name" value="flavodiiron_proteins_MBL-fold"/>
    <property type="match status" value="1"/>
</dbReference>
<name>Q12TJ2_METBU</name>
<dbReference type="SMART" id="SM00849">
    <property type="entry name" value="Lactamase_B"/>
    <property type="match status" value="1"/>
</dbReference>
<dbReference type="InterPro" id="IPR016440">
    <property type="entry name" value="Rubredoxin-O_OxRdtase"/>
</dbReference>
<dbReference type="STRING" id="259564.Mbur_2383"/>
<dbReference type="Gene3D" id="3.60.15.10">
    <property type="entry name" value="Ribonuclease Z/Hydroxyacylglutathione hydrolase-like"/>
    <property type="match status" value="1"/>
</dbReference>
<dbReference type="Gene3D" id="3.40.50.360">
    <property type="match status" value="1"/>
</dbReference>
<dbReference type="Pfam" id="PF19583">
    <property type="entry name" value="ODP"/>
    <property type="match status" value="1"/>
</dbReference>
<proteinExistence type="predicted"/>
<dbReference type="OrthoDB" id="6433at2157"/>
<dbReference type="PROSITE" id="PS50902">
    <property type="entry name" value="FLAVODOXIN_LIKE"/>
    <property type="match status" value="1"/>
</dbReference>
<dbReference type="AlphaFoldDB" id="Q12TJ2"/>
<dbReference type="GO" id="GO:0016491">
    <property type="term" value="F:oxidoreductase activity"/>
    <property type="evidence" value="ECO:0007669"/>
    <property type="project" value="InterPro"/>
</dbReference>
<accession>Q12TJ2</accession>
<sequence>MDLINDTLEIAKGIYWVGVVDWNLRDFHGYATPRGGTYNAYLIVDDKVTLIDTVKGDFAPEMIKRIRKVVNPSKIDHIICNHVEMDHSSGLPAIMELAKDAKIFCTKRGKVGLEEHYEANGCSAWDFEIVDTGYELDIGSRTLMFLETPMLHWPDSMQTYLKEDRILFSNDAFGQHLATSVRFEDEVECGALEDAAIYYANILLPFGSKVLKYADKIAELGLEFDMIAPSHGVIWRKEPMRVVEAYIKWAKGEAVPKVLVIYDTMWGSTEIMAKEIVEGVSECGVEARMFHLRKNDWSMMLRELLSSPVIAVGSPTMHGTMFFTISGFLTYLKGLRPKGKSAVAFGSFGWGGGAVKHVEEMMASAGLEVIEPGLQAKYRPYEDDLKACRELGVRLAQLALDKAE</sequence>
<organism evidence="2 3">
    <name type="scientific">Methanococcoides burtonii (strain DSM 6242 / NBRC 107633 / OCM 468 / ACE-M)</name>
    <dbReference type="NCBI Taxonomy" id="259564"/>
    <lineage>
        <taxon>Archaea</taxon>
        <taxon>Methanobacteriati</taxon>
        <taxon>Methanobacteriota</taxon>
        <taxon>Stenosarchaea group</taxon>
        <taxon>Methanomicrobia</taxon>
        <taxon>Methanosarcinales</taxon>
        <taxon>Methanosarcinaceae</taxon>
        <taxon>Methanococcoides</taxon>
    </lineage>
</organism>
<dbReference type="GeneID" id="3998970"/>
<dbReference type="PANTHER" id="PTHR43717:SF1">
    <property type="entry name" value="ANAEROBIC NITRIC OXIDE REDUCTASE FLAVORUBREDOXIN"/>
    <property type="match status" value="1"/>
</dbReference>
<dbReference type="Proteomes" id="UP000001979">
    <property type="component" value="Chromosome"/>
</dbReference>
<protein>
    <submittedName>
        <fullName evidence="2">Nitric oxide reductase</fullName>
    </submittedName>
</protein>
<dbReference type="GO" id="GO:0010181">
    <property type="term" value="F:FMN binding"/>
    <property type="evidence" value="ECO:0007669"/>
    <property type="project" value="InterPro"/>
</dbReference>
<dbReference type="GO" id="GO:0009055">
    <property type="term" value="F:electron transfer activity"/>
    <property type="evidence" value="ECO:0007669"/>
    <property type="project" value="InterPro"/>
</dbReference>
<dbReference type="InterPro" id="IPR001226">
    <property type="entry name" value="Flavodoxin_CS"/>
</dbReference>
<dbReference type="Pfam" id="PF00258">
    <property type="entry name" value="Flavodoxin_1"/>
    <property type="match status" value="1"/>
</dbReference>
<reference evidence="3" key="1">
    <citation type="journal article" date="2009" name="ISME J.">
        <title>The genome sequence of the psychrophilic archaeon, Methanococcoides burtonii: the role of genome evolution in cold adaptation.</title>
        <authorList>
            <person name="Allen M.A."/>
            <person name="Lauro F.M."/>
            <person name="Williams T.J."/>
            <person name="Burg D."/>
            <person name="Siddiqui K.S."/>
            <person name="De Francisci D."/>
            <person name="Chong K.W."/>
            <person name="Pilak O."/>
            <person name="Chew H.H."/>
            <person name="De Maere M.Z."/>
            <person name="Ting L."/>
            <person name="Katrib M."/>
            <person name="Ng C."/>
            <person name="Sowers K.R."/>
            <person name="Galperin M.Y."/>
            <person name="Anderson I.J."/>
            <person name="Ivanova N."/>
            <person name="Dalin E."/>
            <person name="Martinez M."/>
            <person name="Lapidus A."/>
            <person name="Hauser L."/>
            <person name="Land M."/>
            <person name="Thomas T."/>
            <person name="Cavicchioli R."/>
        </authorList>
    </citation>
    <scope>NUCLEOTIDE SEQUENCE [LARGE SCALE GENOMIC DNA]</scope>
    <source>
        <strain evidence="3">DSM 6242 / NBRC 107633 / OCM 468 / ACE-M</strain>
    </source>
</reference>
<gene>
    <name evidence="2" type="primary">fprA</name>
    <name evidence="2" type="ordered locus">Mbur_2383</name>
</gene>
<dbReference type="GO" id="GO:0046872">
    <property type="term" value="F:metal ion binding"/>
    <property type="evidence" value="ECO:0007669"/>
    <property type="project" value="InterPro"/>
</dbReference>
<dbReference type="SUPFAM" id="SSF52218">
    <property type="entry name" value="Flavoproteins"/>
    <property type="match status" value="1"/>
</dbReference>
<dbReference type="PROSITE" id="PS00201">
    <property type="entry name" value="FLAVODOXIN"/>
    <property type="match status" value="1"/>
</dbReference>
<dbReference type="InterPro" id="IPR001279">
    <property type="entry name" value="Metallo-B-lactamas"/>
</dbReference>
<evidence type="ECO:0000313" key="3">
    <source>
        <dbReference type="Proteomes" id="UP000001979"/>
    </source>
</evidence>
<dbReference type="InterPro" id="IPR029039">
    <property type="entry name" value="Flavoprotein-like_sf"/>
</dbReference>
<evidence type="ECO:0000259" key="1">
    <source>
        <dbReference type="PROSITE" id="PS50902"/>
    </source>
</evidence>